<feature type="domain" description="ABC transmembrane type-2" evidence="9">
    <location>
        <begin position="35"/>
        <end position="265"/>
    </location>
</feature>
<keyword evidence="3 8" id="KW-0813">Transport</keyword>
<evidence type="ECO:0000256" key="7">
    <source>
        <dbReference type="ARBA" id="ARBA00023136"/>
    </source>
</evidence>
<keyword evidence="7 8" id="KW-0472">Membrane</keyword>
<keyword evidence="5 8" id="KW-0812">Transmembrane</keyword>
<sequence length="273" mass="32600">MKSMFTVIKEQIQSFYLIRRLSMFEMRSANNNNYLGILWEIINPGIQIMIYWFVFGFGIRRGENVQPFDIPFIFWMLSGIMVWFFINPAVLESSKSIYTRINFISKMSFPMSVIPSYVIFAKFYQHLMLTGIILIIFQFTDYKISPYIIQLPYFMFSLLVLLLALALVTSTLSTIVRDVQMVIQSIMRVMLYLTPLLWPPYRFDGKYEWIQTVMQINPFYYIVEGYRAAILGTEWYFVDHWRYTLYFWAVVIVILAIGSALHVKFRRHFVDYL</sequence>
<feature type="transmembrane region" description="Helical" evidence="8">
    <location>
        <begin position="117"/>
        <end position="139"/>
    </location>
</feature>
<keyword evidence="4 8" id="KW-1003">Cell membrane</keyword>
<comment type="subcellular location">
    <subcellularLocation>
        <location evidence="1 8">Cell membrane</location>
        <topology evidence="1 8">Multi-pass membrane protein</topology>
    </subcellularLocation>
</comment>
<feature type="transmembrane region" description="Helical" evidence="8">
    <location>
        <begin position="151"/>
        <end position="175"/>
    </location>
</feature>
<dbReference type="RefSeq" id="WP_117322599.1">
    <property type="nucleotide sequence ID" value="NZ_QVTD01000005.1"/>
</dbReference>
<comment type="similarity">
    <text evidence="2 8">Belongs to the ABC-2 integral membrane protein family.</text>
</comment>
<dbReference type="InterPro" id="IPR047817">
    <property type="entry name" value="ABC2_TM_bact-type"/>
</dbReference>
<dbReference type="Pfam" id="PF01061">
    <property type="entry name" value="ABC2_membrane"/>
    <property type="match status" value="1"/>
</dbReference>
<evidence type="ECO:0000256" key="6">
    <source>
        <dbReference type="ARBA" id="ARBA00022989"/>
    </source>
</evidence>
<evidence type="ECO:0000256" key="2">
    <source>
        <dbReference type="ARBA" id="ARBA00007783"/>
    </source>
</evidence>
<dbReference type="GO" id="GO:0005886">
    <property type="term" value="C:plasma membrane"/>
    <property type="evidence" value="ECO:0007669"/>
    <property type="project" value="UniProtKB-SubCell"/>
</dbReference>
<dbReference type="PANTHER" id="PTHR30413:SF10">
    <property type="entry name" value="CAPSULE POLYSACCHARIDE EXPORT INNER-MEMBRANE PROTEIN CTRC"/>
    <property type="match status" value="1"/>
</dbReference>
<proteinExistence type="inferred from homology"/>
<feature type="transmembrane region" description="Helical" evidence="8">
    <location>
        <begin position="219"/>
        <end position="237"/>
    </location>
</feature>
<dbReference type="EMBL" id="QVTD01000005">
    <property type="protein sequence ID" value="RFU63963.1"/>
    <property type="molecule type" value="Genomic_DNA"/>
</dbReference>
<keyword evidence="11" id="KW-1185">Reference proteome</keyword>
<evidence type="ECO:0000313" key="10">
    <source>
        <dbReference type="EMBL" id="RFU63963.1"/>
    </source>
</evidence>
<organism evidence="10 11">
    <name type="scientific">Peribacillus glennii</name>
    <dbReference type="NCBI Taxonomy" id="2303991"/>
    <lineage>
        <taxon>Bacteria</taxon>
        <taxon>Bacillati</taxon>
        <taxon>Bacillota</taxon>
        <taxon>Bacilli</taxon>
        <taxon>Bacillales</taxon>
        <taxon>Bacillaceae</taxon>
        <taxon>Peribacillus</taxon>
    </lineage>
</organism>
<evidence type="ECO:0000256" key="1">
    <source>
        <dbReference type="ARBA" id="ARBA00004651"/>
    </source>
</evidence>
<dbReference type="GO" id="GO:0015920">
    <property type="term" value="P:lipopolysaccharide transport"/>
    <property type="evidence" value="ECO:0007669"/>
    <property type="project" value="TreeGrafter"/>
</dbReference>
<keyword evidence="6 8" id="KW-1133">Transmembrane helix</keyword>
<evidence type="ECO:0000259" key="9">
    <source>
        <dbReference type="PROSITE" id="PS51012"/>
    </source>
</evidence>
<protein>
    <recommendedName>
        <fullName evidence="8">Transport permease protein</fullName>
    </recommendedName>
</protein>
<evidence type="ECO:0000256" key="3">
    <source>
        <dbReference type="ARBA" id="ARBA00022448"/>
    </source>
</evidence>
<dbReference type="AlphaFoldDB" id="A0A372LDY5"/>
<feature type="transmembrane region" description="Helical" evidence="8">
    <location>
        <begin position="34"/>
        <end position="55"/>
    </location>
</feature>
<dbReference type="InterPro" id="IPR013525">
    <property type="entry name" value="ABC2_TM"/>
</dbReference>
<gene>
    <name evidence="10" type="ORF">D0466_10980</name>
</gene>
<dbReference type="PROSITE" id="PS51012">
    <property type="entry name" value="ABC_TM2"/>
    <property type="match status" value="1"/>
</dbReference>
<dbReference type="Proteomes" id="UP000262939">
    <property type="component" value="Unassembled WGS sequence"/>
</dbReference>
<evidence type="ECO:0000256" key="4">
    <source>
        <dbReference type="ARBA" id="ARBA00022475"/>
    </source>
</evidence>
<dbReference type="PANTHER" id="PTHR30413">
    <property type="entry name" value="INNER MEMBRANE TRANSPORT PERMEASE"/>
    <property type="match status" value="1"/>
</dbReference>
<feature type="transmembrane region" description="Helical" evidence="8">
    <location>
        <begin position="243"/>
        <end position="263"/>
    </location>
</feature>
<comment type="caution">
    <text evidence="10">The sequence shown here is derived from an EMBL/GenBank/DDBJ whole genome shotgun (WGS) entry which is preliminary data.</text>
</comment>
<dbReference type="GO" id="GO:0140359">
    <property type="term" value="F:ABC-type transporter activity"/>
    <property type="evidence" value="ECO:0007669"/>
    <property type="project" value="InterPro"/>
</dbReference>
<reference evidence="10 11" key="1">
    <citation type="submission" date="2018-08" db="EMBL/GenBank/DDBJ databases">
        <title>Bacillus chawlae sp. nov., Bacillus glennii sp. nov., and Bacillus saganii sp. nov. Isolated from the Vehicle Assembly Building at Kennedy Space Center where the Viking Spacecraft were Assembled.</title>
        <authorList>
            <person name="Seuylemezian A."/>
            <person name="Vaishampayan P."/>
        </authorList>
    </citation>
    <scope>NUCLEOTIDE SEQUENCE [LARGE SCALE GENOMIC DNA]</scope>
    <source>
        <strain evidence="10 11">V44-8</strain>
    </source>
</reference>
<evidence type="ECO:0000256" key="8">
    <source>
        <dbReference type="RuleBase" id="RU361157"/>
    </source>
</evidence>
<dbReference type="OrthoDB" id="9794365at2"/>
<evidence type="ECO:0000313" key="11">
    <source>
        <dbReference type="Proteomes" id="UP000262939"/>
    </source>
</evidence>
<feature type="transmembrane region" description="Helical" evidence="8">
    <location>
        <begin position="67"/>
        <end position="86"/>
    </location>
</feature>
<evidence type="ECO:0000256" key="5">
    <source>
        <dbReference type="ARBA" id="ARBA00022692"/>
    </source>
</evidence>
<name>A0A372LDY5_9BACI</name>
<accession>A0A372LDY5</accession>